<feature type="domain" description="Methylated-DNA-[protein]-cysteine S-methyltransferase DNA binding" evidence="10">
    <location>
        <begin position="80"/>
        <end position="159"/>
    </location>
</feature>
<dbReference type="InterPro" id="IPR036631">
    <property type="entry name" value="MGMT_N_sf"/>
</dbReference>
<dbReference type="HAMAP" id="MF_00772">
    <property type="entry name" value="OGT"/>
    <property type="match status" value="1"/>
</dbReference>
<dbReference type="PANTHER" id="PTHR10815">
    <property type="entry name" value="METHYLATED-DNA--PROTEIN-CYSTEINE METHYLTRANSFERASE"/>
    <property type="match status" value="1"/>
</dbReference>
<reference evidence="12" key="1">
    <citation type="submission" date="2018-06" db="EMBL/GenBank/DDBJ databases">
        <authorList>
            <person name="Zhirakovskaya E."/>
        </authorList>
    </citation>
    <scope>NUCLEOTIDE SEQUENCE</scope>
</reference>
<dbReference type="GO" id="GO:0032259">
    <property type="term" value="P:methylation"/>
    <property type="evidence" value="ECO:0007669"/>
    <property type="project" value="UniProtKB-KW"/>
</dbReference>
<dbReference type="CDD" id="cd06445">
    <property type="entry name" value="ATase"/>
    <property type="match status" value="1"/>
</dbReference>
<keyword evidence="8" id="KW-0234">DNA repair</keyword>
<evidence type="ECO:0000256" key="1">
    <source>
        <dbReference type="ARBA" id="ARBA00001286"/>
    </source>
</evidence>
<keyword evidence="6 12" id="KW-0808">Transferase</keyword>
<feature type="domain" description="Methylguanine DNA methyltransferase ribonuclease-like" evidence="11">
    <location>
        <begin position="3"/>
        <end position="74"/>
    </location>
</feature>
<comment type="catalytic activity">
    <reaction evidence="9">
        <text>a 6-O-methyl-2'-deoxyguanosine in DNA + L-cysteinyl-[protein] = S-methyl-L-cysteinyl-[protein] + a 2'-deoxyguanosine in DNA</text>
        <dbReference type="Rhea" id="RHEA:24000"/>
        <dbReference type="Rhea" id="RHEA-COMP:10131"/>
        <dbReference type="Rhea" id="RHEA-COMP:10132"/>
        <dbReference type="Rhea" id="RHEA-COMP:11367"/>
        <dbReference type="Rhea" id="RHEA-COMP:11368"/>
        <dbReference type="ChEBI" id="CHEBI:29950"/>
        <dbReference type="ChEBI" id="CHEBI:82612"/>
        <dbReference type="ChEBI" id="CHEBI:85445"/>
        <dbReference type="ChEBI" id="CHEBI:85448"/>
        <dbReference type="EC" id="2.1.1.63"/>
    </reaction>
</comment>
<dbReference type="EC" id="2.1.1.63" evidence="3"/>
<dbReference type="Pfam" id="PF01035">
    <property type="entry name" value="DNA_binding_1"/>
    <property type="match status" value="1"/>
</dbReference>
<evidence type="ECO:0000259" key="11">
    <source>
        <dbReference type="Pfam" id="PF02870"/>
    </source>
</evidence>
<evidence type="ECO:0000256" key="2">
    <source>
        <dbReference type="ARBA" id="ARBA00008711"/>
    </source>
</evidence>
<dbReference type="EMBL" id="UOFO01000002">
    <property type="protein sequence ID" value="VAW83148.1"/>
    <property type="molecule type" value="Genomic_DNA"/>
</dbReference>
<evidence type="ECO:0000256" key="3">
    <source>
        <dbReference type="ARBA" id="ARBA00011918"/>
    </source>
</evidence>
<evidence type="ECO:0000256" key="4">
    <source>
        <dbReference type="ARBA" id="ARBA00022490"/>
    </source>
</evidence>
<evidence type="ECO:0000256" key="7">
    <source>
        <dbReference type="ARBA" id="ARBA00022763"/>
    </source>
</evidence>
<sequence>MTLLYQKLDSPVGAIYIATDGESLRVLAIDKNNWRRLKSSFNQAKEKAHPILSNTKQQLNEYFAHQRTHFDLPIHVDGTPFQVSAWNALLAIPYGETRNYSEQALMINNPNAVRAIGRSNGLNPISIIVPCHRVIGKSGKLTGYASGLKDKKYLIDLERKLAL</sequence>
<evidence type="ECO:0000256" key="6">
    <source>
        <dbReference type="ARBA" id="ARBA00022679"/>
    </source>
</evidence>
<dbReference type="InterPro" id="IPR036217">
    <property type="entry name" value="MethylDNA_cys_MeTrfase_DNAb"/>
</dbReference>
<dbReference type="InterPro" id="IPR014048">
    <property type="entry name" value="MethylDNA_cys_MeTrfase_DNA-bd"/>
</dbReference>
<comment type="similarity">
    <text evidence="2">Belongs to the MGMT family.</text>
</comment>
<keyword evidence="7" id="KW-0227">DNA damage</keyword>
<dbReference type="Gene3D" id="3.30.160.70">
    <property type="entry name" value="Methylated DNA-protein cysteine methyltransferase domain"/>
    <property type="match status" value="1"/>
</dbReference>
<keyword evidence="5 12" id="KW-0489">Methyltransferase</keyword>
<dbReference type="InterPro" id="IPR001497">
    <property type="entry name" value="MethylDNA_cys_MeTrfase_AS"/>
</dbReference>
<dbReference type="InterPro" id="IPR036388">
    <property type="entry name" value="WH-like_DNA-bd_sf"/>
</dbReference>
<comment type="catalytic activity">
    <reaction evidence="1">
        <text>a 4-O-methyl-thymidine in DNA + L-cysteinyl-[protein] = a thymidine in DNA + S-methyl-L-cysteinyl-[protein]</text>
        <dbReference type="Rhea" id="RHEA:53428"/>
        <dbReference type="Rhea" id="RHEA-COMP:10131"/>
        <dbReference type="Rhea" id="RHEA-COMP:10132"/>
        <dbReference type="Rhea" id="RHEA-COMP:13555"/>
        <dbReference type="Rhea" id="RHEA-COMP:13556"/>
        <dbReference type="ChEBI" id="CHEBI:29950"/>
        <dbReference type="ChEBI" id="CHEBI:82612"/>
        <dbReference type="ChEBI" id="CHEBI:137386"/>
        <dbReference type="ChEBI" id="CHEBI:137387"/>
        <dbReference type="EC" id="2.1.1.63"/>
    </reaction>
</comment>
<evidence type="ECO:0000259" key="10">
    <source>
        <dbReference type="Pfam" id="PF01035"/>
    </source>
</evidence>
<dbReference type="PROSITE" id="PS00374">
    <property type="entry name" value="MGMT"/>
    <property type="match status" value="1"/>
</dbReference>
<dbReference type="Pfam" id="PF02870">
    <property type="entry name" value="Methyltransf_1N"/>
    <property type="match status" value="1"/>
</dbReference>
<dbReference type="GO" id="GO:0003908">
    <property type="term" value="F:methylated-DNA-[protein]-cysteine S-methyltransferase activity"/>
    <property type="evidence" value="ECO:0007669"/>
    <property type="project" value="UniProtKB-EC"/>
</dbReference>
<protein>
    <recommendedName>
        <fullName evidence="3">methylated-DNA--[protein]-cysteine S-methyltransferase</fullName>
        <ecNumber evidence="3">2.1.1.63</ecNumber>
    </recommendedName>
</protein>
<name>A0A3B0YQJ9_9ZZZZ</name>
<dbReference type="Gene3D" id="1.10.10.10">
    <property type="entry name" value="Winged helix-like DNA-binding domain superfamily/Winged helix DNA-binding domain"/>
    <property type="match status" value="1"/>
</dbReference>
<proteinExistence type="inferred from homology"/>
<dbReference type="GO" id="GO:0006281">
    <property type="term" value="P:DNA repair"/>
    <property type="evidence" value="ECO:0007669"/>
    <property type="project" value="UniProtKB-KW"/>
</dbReference>
<dbReference type="InterPro" id="IPR023546">
    <property type="entry name" value="MGMT"/>
</dbReference>
<evidence type="ECO:0000256" key="5">
    <source>
        <dbReference type="ARBA" id="ARBA00022603"/>
    </source>
</evidence>
<dbReference type="PANTHER" id="PTHR10815:SF5">
    <property type="entry name" value="METHYLATED-DNA--PROTEIN-CYSTEINE METHYLTRANSFERASE"/>
    <property type="match status" value="1"/>
</dbReference>
<evidence type="ECO:0000313" key="12">
    <source>
        <dbReference type="EMBL" id="VAW83148.1"/>
    </source>
</evidence>
<dbReference type="SUPFAM" id="SSF46767">
    <property type="entry name" value="Methylated DNA-protein cysteine methyltransferase, C-terminal domain"/>
    <property type="match status" value="1"/>
</dbReference>
<evidence type="ECO:0000256" key="9">
    <source>
        <dbReference type="ARBA" id="ARBA00049348"/>
    </source>
</evidence>
<dbReference type="NCBIfam" id="TIGR00589">
    <property type="entry name" value="ogt"/>
    <property type="match status" value="1"/>
</dbReference>
<keyword evidence="4" id="KW-0963">Cytoplasm</keyword>
<organism evidence="12">
    <name type="scientific">hydrothermal vent metagenome</name>
    <dbReference type="NCBI Taxonomy" id="652676"/>
    <lineage>
        <taxon>unclassified sequences</taxon>
        <taxon>metagenomes</taxon>
        <taxon>ecological metagenomes</taxon>
    </lineage>
</organism>
<accession>A0A3B0YQJ9</accession>
<dbReference type="FunFam" id="1.10.10.10:FF:000214">
    <property type="entry name" value="Methylated-DNA--protein-cysteine methyltransferase"/>
    <property type="match status" value="1"/>
</dbReference>
<dbReference type="InterPro" id="IPR008332">
    <property type="entry name" value="MethylG_MeTrfase_N"/>
</dbReference>
<dbReference type="SUPFAM" id="SSF53155">
    <property type="entry name" value="Methylated DNA-protein cysteine methyltransferase domain"/>
    <property type="match status" value="1"/>
</dbReference>
<dbReference type="AlphaFoldDB" id="A0A3B0YQJ9"/>
<gene>
    <name evidence="12" type="ORF">MNBD_GAMMA16-445</name>
</gene>
<evidence type="ECO:0000256" key="8">
    <source>
        <dbReference type="ARBA" id="ARBA00023204"/>
    </source>
</evidence>